<evidence type="ECO:0000256" key="3">
    <source>
        <dbReference type="ARBA" id="ARBA00022837"/>
    </source>
</evidence>
<keyword evidence="3 5" id="KW-0106">Calcium</keyword>
<dbReference type="CDD" id="cd11304">
    <property type="entry name" value="Cadherin_repeat"/>
    <property type="match status" value="2"/>
</dbReference>
<dbReference type="PANTHER" id="PTHR24027:SF438">
    <property type="entry name" value="CADHERIN 23"/>
    <property type="match status" value="1"/>
</dbReference>
<evidence type="ECO:0000313" key="7">
    <source>
        <dbReference type="Proteomes" id="UP000694941"/>
    </source>
</evidence>
<accession>A0ABM1TN73</accession>
<evidence type="ECO:0000256" key="4">
    <source>
        <dbReference type="ARBA" id="ARBA00023136"/>
    </source>
</evidence>
<evidence type="ECO:0000259" key="6">
    <source>
        <dbReference type="PROSITE" id="PS50268"/>
    </source>
</evidence>
<dbReference type="SUPFAM" id="SSF49313">
    <property type="entry name" value="Cadherin-like"/>
    <property type="match status" value="2"/>
</dbReference>
<keyword evidence="7" id="KW-1185">Reference proteome</keyword>
<dbReference type="InterPro" id="IPR020894">
    <property type="entry name" value="Cadherin_CS"/>
</dbReference>
<evidence type="ECO:0000256" key="2">
    <source>
        <dbReference type="ARBA" id="ARBA00022737"/>
    </source>
</evidence>
<name>A0ABM1TN73_LIMPO</name>
<feature type="non-terminal residue" evidence="8">
    <location>
        <position position="125"/>
    </location>
</feature>
<feature type="domain" description="Cadherin" evidence="6">
    <location>
        <begin position="2"/>
        <end position="55"/>
    </location>
</feature>
<dbReference type="InterPro" id="IPR002126">
    <property type="entry name" value="Cadherin-like_dom"/>
</dbReference>
<dbReference type="PROSITE" id="PS00232">
    <property type="entry name" value="CADHERIN_1"/>
    <property type="match status" value="1"/>
</dbReference>
<proteinExistence type="predicted"/>
<sequence length="125" mass="14167">NIWTTASLDREEQMQYWLSVCAQTVEPVPLQTCLDVYIEVLDENDNVPLTEQPAYYPSLLENSEPGTALVHLIAIDQDLNNLDELTFNITAGNSQGHFVIDPKTGVIRTTRRQIDRETQQEHVLG</sequence>
<dbReference type="Pfam" id="PF00028">
    <property type="entry name" value="Cadherin"/>
    <property type="match status" value="1"/>
</dbReference>
<dbReference type="GeneID" id="111089327"/>
<dbReference type="RefSeq" id="XP_022257329.1">
    <property type="nucleotide sequence ID" value="XM_022401621.1"/>
</dbReference>
<keyword evidence="4" id="KW-0472">Membrane</keyword>
<dbReference type="PANTHER" id="PTHR24027">
    <property type="entry name" value="CADHERIN-23"/>
    <property type="match status" value="1"/>
</dbReference>
<comment type="subcellular location">
    <subcellularLocation>
        <location evidence="1">Membrane</location>
    </subcellularLocation>
</comment>
<evidence type="ECO:0000256" key="5">
    <source>
        <dbReference type="PROSITE-ProRule" id="PRU00043"/>
    </source>
</evidence>
<protein>
    <submittedName>
        <fullName evidence="8">Fat-like cadherin-related tumor suppressor homolog</fullName>
    </submittedName>
</protein>
<keyword evidence="2" id="KW-0677">Repeat</keyword>
<dbReference type="Proteomes" id="UP000694941">
    <property type="component" value="Unplaced"/>
</dbReference>
<dbReference type="InterPro" id="IPR039808">
    <property type="entry name" value="Cadherin"/>
</dbReference>
<gene>
    <name evidence="8" type="primary">LOC111089327</name>
</gene>
<dbReference type="Gene3D" id="2.60.40.60">
    <property type="entry name" value="Cadherins"/>
    <property type="match status" value="2"/>
</dbReference>
<dbReference type="PROSITE" id="PS50268">
    <property type="entry name" value="CADHERIN_2"/>
    <property type="match status" value="2"/>
</dbReference>
<dbReference type="InterPro" id="IPR015919">
    <property type="entry name" value="Cadherin-like_sf"/>
</dbReference>
<feature type="non-terminal residue" evidence="8">
    <location>
        <position position="1"/>
    </location>
</feature>
<evidence type="ECO:0000256" key="1">
    <source>
        <dbReference type="ARBA" id="ARBA00004370"/>
    </source>
</evidence>
<feature type="domain" description="Cadherin" evidence="6">
    <location>
        <begin position="51"/>
        <end position="124"/>
    </location>
</feature>
<organism evidence="7 8">
    <name type="scientific">Limulus polyphemus</name>
    <name type="common">Atlantic horseshoe crab</name>
    <dbReference type="NCBI Taxonomy" id="6850"/>
    <lineage>
        <taxon>Eukaryota</taxon>
        <taxon>Metazoa</taxon>
        <taxon>Ecdysozoa</taxon>
        <taxon>Arthropoda</taxon>
        <taxon>Chelicerata</taxon>
        <taxon>Merostomata</taxon>
        <taxon>Xiphosura</taxon>
        <taxon>Limulidae</taxon>
        <taxon>Limulus</taxon>
    </lineage>
</organism>
<reference evidence="8" key="1">
    <citation type="submission" date="2025-08" db="UniProtKB">
        <authorList>
            <consortium name="RefSeq"/>
        </authorList>
    </citation>
    <scope>IDENTIFICATION</scope>
    <source>
        <tissue evidence="8">Muscle</tissue>
    </source>
</reference>
<evidence type="ECO:0000313" key="8">
    <source>
        <dbReference type="RefSeq" id="XP_022257329.1"/>
    </source>
</evidence>